<comment type="caution">
    <text evidence="10">The sequence shown here is derived from an EMBL/GenBank/DDBJ whole genome shotgun (WGS) entry which is preliminary data.</text>
</comment>
<dbReference type="Gene3D" id="3.20.20.70">
    <property type="entry name" value="Aldolase class I"/>
    <property type="match status" value="1"/>
</dbReference>
<feature type="binding site" evidence="7">
    <location>
        <position position="58"/>
    </location>
    <ligand>
        <name>glyoxylate</name>
        <dbReference type="ChEBI" id="CHEBI:36655"/>
    </ligand>
</feature>
<dbReference type="AlphaFoldDB" id="A0A6N8INQ2"/>
<comment type="similarity">
    <text evidence="5">Belongs to the FMN-dependent alpha-hydroxy acid dehydrogenase family.</text>
</comment>
<dbReference type="EMBL" id="WSEL01000003">
    <property type="protein sequence ID" value="MVQ28332.1"/>
    <property type="molecule type" value="Genomic_DNA"/>
</dbReference>
<feature type="region of interest" description="Disordered" evidence="8">
    <location>
        <begin position="1"/>
        <end position="28"/>
    </location>
</feature>
<gene>
    <name evidence="10" type="ORF">GON04_02635</name>
</gene>
<dbReference type="Proteomes" id="UP000469385">
    <property type="component" value="Unassembled WGS sequence"/>
</dbReference>
<feature type="active site" description="Proton acceptor" evidence="6">
    <location>
        <position position="283"/>
    </location>
</feature>
<dbReference type="InterPro" id="IPR000262">
    <property type="entry name" value="FMN-dep_DH"/>
</dbReference>
<evidence type="ECO:0000256" key="6">
    <source>
        <dbReference type="PIRSR" id="PIRSR000138-1"/>
    </source>
</evidence>
<feature type="binding site" evidence="7">
    <location>
        <begin position="337"/>
        <end position="338"/>
    </location>
    <ligand>
        <name>FMN</name>
        <dbReference type="ChEBI" id="CHEBI:58210"/>
    </ligand>
</feature>
<feature type="compositionally biased region" description="Basic and acidic residues" evidence="8">
    <location>
        <begin position="1"/>
        <end position="12"/>
    </location>
</feature>
<dbReference type="PANTHER" id="PTHR10578">
    <property type="entry name" value="S -2-HYDROXY-ACID OXIDASE-RELATED"/>
    <property type="match status" value="1"/>
</dbReference>
<accession>A0A6N8INQ2</accession>
<feature type="binding site" evidence="7">
    <location>
        <position position="286"/>
    </location>
    <ligand>
        <name>glyoxylate</name>
        <dbReference type="ChEBI" id="CHEBI:36655"/>
    </ligand>
</feature>
<dbReference type="PIRSF" id="PIRSF000138">
    <property type="entry name" value="Al-hdrx_acd_dh"/>
    <property type="match status" value="1"/>
</dbReference>
<dbReference type="SUPFAM" id="SSF51395">
    <property type="entry name" value="FMN-linked oxidoreductases"/>
    <property type="match status" value="1"/>
</dbReference>
<dbReference type="GO" id="GO:0016614">
    <property type="term" value="F:oxidoreductase activity, acting on CH-OH group of donors"/>
    <property type="evidence" value="ECO:0007669"/>
    <property type="project" value="UniProtKB-ARBA"/>
</dbReference>
<keyword evidence="4" id="KW-0560">Oxidoreductase</keyword>
<dbReference type="CDD" id="cd02809">
    <property type="entry name" value="alpha_hydroxyacid_oxid_FMN"/>
    <property type="match status" value="1"/>
</dbReference>
<evidence type="ECO:0000313" key="10">
    <source>
        <dbReference type="EMBL" id="MVQ28332.1"/>
    </source>
</evidence>
<feature type="binding site" evidence="7">
    <location>
        <begin position="111"/>
        <end position="113"/>
    </location>
    <ligand>
        <name>FMN</name>
        <dbReference type="ChEBI" id="CHEBI:58210"/>
    </ligand>
</feature>
<feature type="binding site" evidence="7">
    <location>
        <position position="194"/>
    </location>
    <ligand>
        <name>FMN</name>
        <dbReference type="ChEBI" id="CHEBI:58210"/>
    </ligand>
</feature>
<feature type="binding site" evidence="7">
    <location>
        <position position="166"/>
    </location>
    <ligand>
        <name>FMN</name>
        <dbReference type="ChEBI" id="CHEBI:58210"/>
    </ligand>
</feature>
<evidence type="ECO:0000256" key="1">
    <source>
        <dbReference type="ARBA" id="ARBA00001917"/>
    </source>
</evidence>
<feature type="binding site" evidence="7">
    <location>
        <begin position="314"/>
        <end position="318"/>
    </location>
    <ligand>
        <name>FMN</name>
        <dbReference type="ChEBI" id="CHEBI:58210"/>
    </ligand>
</feature>
<keyword evidence="2 7" id="KW-0285">Flavoprotein</keyword>
<feature type="binding site" evidence="7">
    <location>
        <position position="140"/>
    </location>
    <ligand>
        <name>FMN</name>
        <dbReference type="ChEBI" id="CHEBI:58210"/>
    </ligand>
</feature>
<dbReference type="PANTHER" id="PTHR10578:SF107">
    <property type="entry name" value="2-HYDROXYACID OXIDASE 1"/>
    <property type="match status" value="1"/>
</dbReference>
<organism evidence="10 11">
    <name type="scientific">Ramlibacter pinisoli</name>
    <dbReference type="NCBI Taxonomy" id="2682844"/>
    <lineage>
        <taxon>Bacteria</taxon>
        <taxon>Pseudomonadati</taxon>
        <taxon>Pseudomonadota</taxon>
        <taxon>Betaproteobacteria</taxon>
        <taxon>Burkholderiales</taxon>
        <taxon>Comamonadaceae</taxon>
        <taxon>Ramlibacter</taxon>
    </lineage>
</organism>
<protein>
    <submittedName>
        <fullName evidence="10">Alpha-hydroxy-acid oxidizing protein</fullName>
    </submittedName>
</protein>
<keyword evidence="3 7" id="KW-0288">FMN</keyword>
<proteinExistence type="inferred from homology"/>
<dbReference type="GO" id="GO:0010181">
    <property type="term" value="F:FMN binding"/>
    <property type="evidence" value="ECO:0007669"/>
    <property type="project" value="InterPro"/>
</dbReference>
<dbReference type="InterPro" id="IPR013785">
    <property type="entry name" value="Aldolase_TIM"/>
</dbReference>
<evidence type="ECO:0000256" key="7">
    <source>
        <dbReference type="PIRSR" id="PIRSR000138-2"/>
    </source>
</evidence>
<dbReference type="FunFam" id="3.20.20.70:FF:000029">
    <property type="entry name" value="L-lactate dehydrogenase"/>
    <property type="match status" value="1"/>
</dbReference>
<dbReference type="PROSITE" id="PS51349">
    <property type="entry name" value="FMN_HYDROXY_ACID_DH_2"/>
    <property type="match status" value="1"/>
</dbReference>
<evidence type="ECO:0000256" key="4">
    <source>
        <dbReference type="ARBA" id="ARBA00023002"/>
    </source>
</evidence>
<evidence type="ECO:0000259" key="9">
    <source>
        <dbReference type="PROSITE" id="PS51349"/>
    </source>
</evidence>
<dbReference type="InterPro" id="IPR012133">
    <property type="entry name" value="Alpha-hydoxy_acid_DH_FMN"/>
</dbReference>
<evidence type="ECO:0000313" key="11">
    <source>
        <dbReference type="Proteomes" id="UP000469385"/>
    </source>
</evidence>
<reference evidence="10 11" key="1">
    <citation type="submission" date="2019-12" db="EMBL/GenBank/DDBJ databases">
        <authorList>
            <person name="Huq M.A."/>
        </authorList>
    </citation>
    <scope>NUCLEOTIDE SEQUENCE [LARGE SCALE GENOMIC DNA]</scope>
    <source>
        <strain evidence="10 11">MAH-25</strain>
    </source>
</reference>
<feature type="domain" description="FMN hydroxy acid dehydrogenase" evidence="9">
    <location>
        <begin position="32"/>
        <end position="388"/>
    </location>
</feature>
<dbReference type="Pfam" id="PF01070">
    <property type="entry name" value="FMN_dh"/>
    <property type="match status" value="1"/>
</dbReference>
<feature type="binding site" evidence="7">
    <location>
        <position position="283"/>
    </location>
    <ligand>
        <name>glyoxylate</name>
        <dbReference type="ChEBI" id="CHEBI:36655"/>
    </ligand>
</feature>
<keyword evidence="11" id="KW-1185">Reference proteome</keyword>
<sequence length="395" mass="41169">MAWRERRDRVADGHVPQPPAHVGGHVRTTPVALPPGVVALSDHEARARTGLDPNTWAYLDSVAGDGLTRRANRAGWNALQLWPRVLAPLAGLSTEVTLAGSRLAHPLLVAPLAHQRLLHGDGEVASAIAASAQQAGFVLSTLSNVPLETVAAAVRNDQDRGPLWFQLYLQADRARSLDLIRRAEAAGYEALVLTVDAPVNGVRDAERRAGFRLPSGVVAANLASTAAGDGTLAGLLARAPTWADVEWVAAQTRLPLWIKGVLHPADARRAQALGVAGLVVSNHGGRTLDGTPATAQALPQIAKATGGTLPLIVDGGIRRGTDVLKALALGASAVLIGRPVGWGLASAGALGVSHVLRVLRDELEAAMALSGVTSLRDMPDDLLDPNALARQTACE</sequence>
<evidence type="ECO:0000256" key="2">
    <source>
        <dbReference type="ARBA" id="ARBA00022630"/>
    </source>
</evidence>
<evidence type="ECO:0000256" key="5">
    <source>
        <dbReference type="ARBA" id="ARBA00024042"/>
    </source>
</evidence>
<comment type="cofactor">
    <cofactor evidence="1">
        <name>FMN</name>
        <dbReference type="ChEBI" id="CHEBI:58210"/>
    </cofactor>
</comment>
<feature type="binding site" evidence="7">
    <location>
        <position position="281"/>
    </location>
    <ligand>
        <name>FMN</name>
        <dbReference type="ChEBI" id="CHEBI:58210"/>
    </ligand>
</feature>
<feature type="binding site" evidence="7">
    <location>
        <position position="259"/>
    </location>
    <ligand>
        <name>FMN</name>
        <dbReference type="ChEBI" id="CHEBI:58210"/>
    </ligand>
</feature>
<feature type="binding site" evidence="7">
    <location>
        <position position="203"/>
    </location>
    <ligand>
        <name>glyoxylate</name>
        <dbReference type="ChEBI" id="CHEBI:36655"/>
    </ligand>
</feature>
<name>A0A6N8INQ2_9BURK</name>
<feature type="binding site" evidence="7">
    <location>
        <position position="168"/>
    </location>
    <ligand>
        <name>glyoxylate</name>
        <dbReference type="ChEBI" id="CHEBI:36655"/>
    </ligand>
</feature>
<dbReference type="InterPro" id="IPR037396">
    <property type="entry name" value="FMN_HAD"/>
</dbReference>
<evidence type="ECO:0000256" key="3">
    <source>
        <dbReference type="ARBA" id="ARBA00022643"/>
    </source>
</evidence>
<evidence type="ECO:0000256" key="8">
    <source>
        <dbReference type="SAM" id="MobiDB-lite"/>
    </source>
</evidence>